<dbReference type="Gene3D" id="1.20.1250.20">
    <property type="entry name" value="MFS general substrate transporter like domains"/>
    <property type="match status" value="2"/>
</dbReference>
<protein>
    <recommendedName>
        <fullName evidence="9">Major facilitator superfamily (MFS) profile domain-containing protein</fullName>
    </recommendedName>
</protein>
<dbReference type="InterPro" id="IPR003663">
    <property type="entry name" value="Sugar/inositol_transpt"/>
</dbReference>
<keyword evidence="3 7" id="KW-0813">Transport</keyword>
<feature type="transmembrane region" description="Helical" evidence="8">
    <location>
        <begin position="57"/>
        <end position="76"/>
    </location>
</feature>
<dbReference type="Pfam" id="PF00083">
    <property type="entry name" value="Sugar_tr"/>
    <property type="match status" value="1"/>
</dbReference>
<dbReference type="SUPFAM" id="SSF103473">
    <property type="entry name" value="MFS general substrate transporter"/>
    <property type="match status" value="1"/>
</dbReference>
<evidence type="ECO:0000256" key="4">
    <source>
        <dbReference type="ARBA" id="ARBA00022692"/>
    </source>
</evidence>
<dbReference type="GO" id="GO:0016020">
    <property type="term" value="C:membrane"/>
    <property type="evidence" value="ECO:0007669"/>
    <property type="project" value="UniProtKB-SubCell"/>
</dbReference>
<feature type="transmembrane region" description="Helical" evidence="8">
    <location>
        <begin position="88"/>
        <end position="105"/>
    </location>
</feature>
<dbReference type="NCBIfam" id="TIGR00879">
    <property type="entry name" value="SP"/>
    <property type="match status" value="1"/>
</dbReference>
<feature type="transmembrane region" description="Helical" evidence="8">
    <location>
        <begin position="348"/>
        <end position="365"/>
    </location>
</feature>
<feature type="transmembrane region" description="Helical" evidence="8">
    <location>
        <begin position="143"/>
        <end position="161"/>
    </location>
</feature>
<dbReference type="FunFam" id="1.20.1250.20:FF:000451">
    <property type="entry name" value="MFS sugar transporter, putative"/>
    <property type="match status" value="1"/>
</dbReference>
<dbReference type="PROSITE" id="PS00217">
    <property type="entry name" value="SUGAR_TRANSPORT_2"/>
    <property type="match status" value="1"/>
</dbReference>
<dbReference type="InterPro" id="IPR020846">
    <property type="entry name" value="MFS_dom"/>
</dbReference>
<accession>W6MWA0</accession>
<gene>
    <name evidence="10" type="ORF">KUCA_T00003057001</name>
</gene>
<dbReference type="OrthoDB" id="6612291at2759"/>
<keyword evidence="11" id="KW-1185">Reference proteome</keyword>
<evidence type="ECO:0000256" key="8">
    <source>
        <dbReference type="SAM" id="Phobius"/>
    </source>
</evidence>
<dbReference type="PROSITE" id="PS50850">
    <property type="entry name" value="MFS"/>
    <property type="match status" value="1"/>
</dbReference>
<reference evidence="10" key="1">
    <citation type="submission" date="2013-12" db="EMBL/GenBank/DDBJ databases">
        <authorList>
            <person name="Genoscope - CEA"/>
        </authorList>
    </citation>
    <scope>NUCLEOTIDE SEQUENCE</scope>
    <source>
        <strain evidence="10">CBS 1993</strain>
    </source>
</reference>
<evidence type="ECO:0000256" key="1">
    <source>
        <dbReference type="ARBA" id="ARBA00004141"/>
    </source>
</evidence>
<dbReference type="EMBL" id="HG793127">
    <property type="protein sequence ID" value="CDK27080.1"/>
    <property type="molecule type" value="Genomic_DNA"/>
</dbReference>
<dbReference type="InterPro" id="IPR050360">
    <property type="entry name" value="MFS_Sugar_Transporters"/>
</dbReference>
<feature type="transmembrane region" description="Helical" evidence="8">
    <location>
        <begin position="306"/>
        <end position="328"/>
    </location>
</feature>
<comment type="subcellular location">
    <subcellularLocation>
        <location evidence="1">Membrane</location>
        <topology evidence="1">Multi-pass membrane protein</topology>
    </subcellularLocation>
</comment>
<dbReference type="Proteomes" id="UP000019384">
    <property type="component" value="Unassembled WGS sequence"/>
</dbReference>
<dbReference type="AlphaFoldDB" id="W6MWA0"/>
<sequence length="543" mass="59839">MIREMFKDPLVGSIVCFASLGGLLFGYDQGVISGIVTMESFGAKFPRINTDSDYKGWFVSTFLLCAWFGSLINSPIVDKFGRRDSIRIACVIFVIGSVFQCAGHSTPMLFAGRGVAGLGVGQLTMVVPMYMSELAPPNIRGGLVVIQQVSITLGILISFWLDYGTNFIGGTRCAPHVPYKNGKSFNPYTDVPAGGCTGQSDASWRIPFGLQIAPAFVLGIGMMFFPRSPRWLLYKGREEEAVETLKYLRRRNTESEIEQELAEIRADVIFENGYADRKFGKITNPVSLYVAGIWDILTTRSHFKRVFIGSAVMFFQQFMGCNAIIYYAPTIFSQLGMNSNTTSLLGTGVYGIVNCLSTFPAVFLIDRTGRRTLLMAGAIGTFVSLVIVGGIVGKYGSALSEHKTAGRTAVAFIFIYDVNFSYSWAPIGWVLPSEIFSIGIRSKAISITTSSTWMNNFIIGLVTPRMLDTMKWGTYIFFAAFCIIAFLFTLFVIPETKGVPLEEMDRIFGDEDAQLNKQHLAEVGAFRAESLKGSEERIESASE</sequence>
<evidence type="ECO:0000256" key="2">
    <source>
        <dbReference type="ARBA" id="ARBA00010992"/>
    </source>
</evidence>
<evidence type="ECO:0000256" key="6">
    <source>
        <dbReference type="ARBA" id="ARBA00023136"/>
    </source>
</evidence>
<dbReference type="GeneID" id="34520464"/>
<comment type="similarity">
    <text evidence="2 7">Belongs to the major facilitator superfamily. Sugar transporter (TC 2.A.1.1) family.</text>
</comment>
<name>W6MWA0_9ASCO</name>
<dbReference type="PANTHER" id="PTHR48022">
    <property type="entry name" value="PLASTIDIC GLUCOSE TRANSPORTER 4"/>
    <property type="match status" value="1"/>
</dbReference>
<feature type="transmembrane region" description="Helical" evidence="8">
    <location>
        <begin position="412"/>
        <end position="432"/>
    </location>
</feature>
<feature type="transmembrane region" description="Helical" evidence="8">
    <location>
        <begin position="475"/>
        <end position="493"/>
    </location>
</feature>
<dbReference type="HOGENOM" id="CLU_001265_30_12_1"/>
<dbReference type="STRING" id="1382522.W6MWA0"/>
<reference evidence="10" key="2">
    <citation type="submission" date="2014-02" db="EMBL/GenBank/DDBJ databases">
        <title>Complete DNA sequence of /Kuraishia capsulata/ illustrates novel genomic features among budding yeasts (/Saccharomycotina/).</title>
        <authorList>
            <person name="Morales L."/>
            <person name="Noel B."/>
            <person name="Porcel B."/>
            <person name="Marcet-Houben M."/>
            <person name="Hullo M-F."/>
            <person name="Sacerdot C."/>
            <person name="Tekaia F."/>
            <person name="Leh-Louis V."/>
            <person name="Despons L."/>
            <person name="Khanna V."/>
            <person name="Aury J-M."/>
            <person name="Barbe V."/>
            <person name="Couloux A."/>
            <person name="Labadie K."/>
            <person name="Pelletier E."/>
            <person name="Souciet J-L."/>
            <person name="Boekhout T."/>
            <person name="Gabaldon T."/>
            <person name="Wincker P."/>
            <person name="Dujon B."/>
        </authorList>
    </citation>
    <scope>NUCLEOTIDE SEQUENCE</scope>
    <source>
        <strain evidence="10">CBS 1993</strain>
    </source>
</reference>
<evidence type="ECO:0000259" key="9">
    <source>
        <dbReference type="PROSITE" id="PS50850"/>
    </source>
</evidence>
<evidence type="ECO:0000256" key="5">
    <source>
        <dbReference type="ARBA" id="ARBA00022989"/>
    </source>
</evidence>
<keyword evidence="5 8" id="KW-1133">Transmembrane helix</keyword>
<keyword evidence="4 8" id="KW-0812">Transmembrane</keyword>
<dbReference type="InterPro" id="IPR005829">
    <property type="entry name" value="Sugar_transporter_CS"/>
</dbReference>
<feature type="transmembrane region" description="Helical" evidence="8">
    <location>
        <begin position="372"/>
        <end position="392"/>
    </location>
</feature>
<dbReference type="PRINTS" id="PR00171">
    <property type="entry name" value="SUGRTRNSPORT"/>
</dbReference>
<feature type="domain" description="Major facilitator superfamily (MFS) profile" evidence="9">
    <location>
        <begin position="14"/>
        <end position="497"/>
    </location>
</feature>
<dbReference type="PANTHER" id="PTHR48022:SF48">
    <property type="entry name" value="SUGAR TRANSPORTER, PUTATIVE (AFU_ORTHOLOGUE AFUA_3G06730)-RELATED"/>
    <property type="match status" value="1"/>
</dbReference>
<dbReference type="InterPro" id="IPR036259">
    <property type="entry name" value="MFS_trans_sf"/>
</dbReference>
<proteinExistence type="inferred from homology"/>
<keyword evidence="6 8" id="KW-0472">Membrane</keyword>
<evidence type="ECO:0000313" key="10">
    <source>
        <dbReference type="EMBL" id="CDK27080.1"/>
    </source>
</evidence>
<dbReference type="GO" id="GO:0005351">
    <property type="term" value="F:carbohydrate:proton symporter activity"/>
    <property type="evidence" value="ECO:0007669"/>
    <property type="project" value="TreeGrafter"/>
</dbReference>
<evidence type="ECO:0000256" key="3">
    <source>
        <dbReference type="ARBA" id="ARBA00022448"/>
    </source>
</evidence>
<evidence type="ECO:0000256" key="7">
    <source>
        <dbReference type="RuleBase" id="RU003346"/>
    </source>
</evidence>
<dbReference type="InterPro" id="IPR005828">
    <property type="entry name" value="MFS_sugar_transport-like"/>
</dbReference>
<dbReference type="RefSeq" id="XP_022459076.1">
    <property type="nucleotide sequence ID" value="XM_022603364.1"/>
</dbReference>
<evidence type="ECO:0000313" key="11">
    <source>
        <dbReference type="Proteomes" id="UP000019384"/>
    </source>
</evidence>
<dbReference type="FunFam" id="1.20.1250.20:FF:000388">
    <property type="entry name" value="MFS sugar transporter, putative"/>
    <property type="match status" value="1"/>
</dbReference>
<organism evidence="10 11">
    <name type="scientific">Kuraishia capsulata CBS 1993</name>
    <dbReference type="NCBI Taxonomy" id="1382522"/>
    <lineage>
        <taxon>Eukaryota</taxon>
        <taxon>Fungi</taxon>
        <taxon>Dikarya</taxon>
        <taxon>Ascomycota</taxon>
        <taxon>Saccharomycotina</taxon>
        <taxon>Pichiomycetes</taxon>
        <taxon>Pichiales</taxon>
        <taxon>Pichiaceae</taxon>
        <taxon>Kuraishia</taxon>
    </lineage>
</organism>